<keyword evidence="2" id="KW-1185">Reference proteome</keyword>
<sequence length="219" mass="24447">MQRMAKEENEISSLGRRTSLVCKEIVAQARKPLVATYSAMLPRHMQSKRAFCLRQSPSLVNHFNSCATTQRHQVFPNPIFAKIIAQNVELASVREAASDIAAFPYQLAIGHSDFKDMISEISAEDLPSKQLLWPLLKSFNKLTDEATDSAQRSVSLTNALIDNTIIVHSWARDKLQLVEAREKSFLSPLRPIARAIGLGNTFEAALLKVFTLTISQLVQ</sequence>
<evidence type="ECO:0000313" key="2">
    <source>
        <dbReference type="Proteomes" id="UP000033647"/>
    </source>
</evidence>
<reference evidence="1 2" key="1">
    <citation type="submission" date="2015-03" db="EMBL/GenBank/DDBJ databases">
        <title>RNA-seq based gene annotation and comparative genomics of four Zymoseptoria species reveal species-specific pathogenicity related genes and transposable element activity.</title>
        <authorList>
            <person name="Grandaubert J."/>
            <person name="Bhattacharyya A."/>
            <person name="Stukenbrock E.H."/>
        </authorList>
    </citation>
    <scope>NUCLEOTIDE SEQUENCE [LARGE SCALE GENOMIC DNA]</scope>
    <source>
        <strain evidence="1 2">Zb18110</strain>
    </source>
</reference>
<dbReference type="OrthoDB" id="5427925at2759"/>
<dbReference type="Proteomes" id="UP000033647">
    <property type="component" value="Unassembled WGS sequence"/>
</dbReference>
<name>A0A0F4GEX5_9PEZI</name>
<gene>
    <name evidence="1" type="ORF">TI39_contig900g00001</name>
</gene>
<protein>
    <submittedName>
        <fullName evidence="1">Uncharacterized protein</fullName>
    </submittedName>
</protein>
<proteinExistence type="predicted"/>
<evidence type="ECO:0000313" key="1">
    <source>
        <dbReference type="EMBL" id="KJX95909.1"/>
    </source>
</evidence>
<accession>A0A0F4GEX5</accession>
<dbReference type="STRING" id="1047168.A0A0F4GEX5"/>
<dbReference type="EMBL" id="LAFY01000892">
    <property type="protein sequence ID" value="KJX95909.1"/>
    <property type="molecule type" value="Genomic_DNA"/>
</dbReference>
<organism evidence="1 2">
    <name type="scientific">Zymoseptoria brevis</name>
    <dbReference type="NCBI Taxonomy" id="1047168"/>
    <lineage>
        <taxon>Eukaryota</taxon>
        <taxon>Fungi</taxon>
        <taxon>Dikarya</taxon>
        <taxon>Ascomycota</taxon>
        <taxon>Pezizomycotina</taxon>
        <taxon>Dothideomycetes</taxon>
        <taxon>Dothideomycetidae</taxon>
        <taxon>Mycosphaerellales</taxon>
        <taxon>Mycosphaerellaceae</taxon>
        <taxon>Zymoseptoria</taxon>
    </lineage>
</organism>
<dbReference type="AlphaFoldDB" id="A0A0F4GEX5"/>
<comment type="caution">
    <text evidence="1">The sequence shown here is derived from an EMBL/GenBank/DDBJ whole genome shotgun (WGS) entry which is preliminary data.</text>
</comment>